<keyword evidence="3" id="KW-0408">Iron</keyword>
<gene>
    <name evidence="7" type="ORF">I6U48_18330</name>
</gene>
<dbReference type="InterPro" id="IPR050340">
    <property type="entry name" value="Cytosolic_Fe-S_CAF"/>
</dbReference>
<reference evidence="7" key="1">
    <citation type="submission" date="2020-12" db="EMBL/GenBank/DDBJ databases">
        <title>Clostridium thailandense sp. nov., a novel acetogenic bacterium isolated from peat land soil in Thailand.</title>
        <authorList>
            <person name="Chaikitkaew S."/>
            <person name="Birkeland N.K."/>
        </authorList>
    </citation>
    <scope>NUCLEOTIDE SEQUENCE</scope>
    <source>
        <strain evidence="7">PL3</strain>
    </source>
</reference>
<evidence type="ECO:0000256" key="4">
    <source>
        <dbReference type="ARBA" id="ARBA00023014"/>
    </source>
</evidence>
<dbReference type="GO" id="GO:0051539">
    <property type="term" value="F:4 iron, 4 sulfur cluster binding"/>
    <property type="evidence" value="ECO:0007669"/>
    <property type="project" value="UniProtKB-KW"/>
</dbReference>
<comment type="caution">
    <text evidence="7">The sequence shown here is derived from an EMBL/GenBank/DDBJ whole genome shotgun (WGS) entry which is preliminary data.</text>
</comment>
<dbReference type="PROSITE" id="PS00198">
    <property type="entry name" value="4FE4S_FER_1"/>
    <property type="match status" value="1"/>
</dbReference>
<dbReference type="Proteomes" id="UP000694308">
    <property type="component" value="Unassembled WGS sequence"/>
</dbReference>
<dbReference type="Pfam" id="PF02906">
    <property type="entry name" value="Fe_hyd_lg_C"/>
    <property type="match status" value="1"/>
</dbReference>
<dbReference type="Pfam" id="PF04060">
    <property type="entry name" value="FeS"/>
    <property type="match status" value="1"/>
</dbReference>
<evidence type="ECO:0000313" key="7">
    <source>
        <dbReference type="EMBL" id="MBV7274858.1"/>
    </source>
</evidence>
<dbReference type="InterPro" id="IPR017896">
    <property type="entry name" value="4Fe4S_Fe-S-bd"/>
</dbReference>
<dbReference type="InterPro" id="IPR004108">
    <property type="entry name" value="Fe_hydrogenase_lsu_C"/>
</dbReference>
<evidence type="ECO:0000313" key="8">
    <source>
        <dbReference type="Proteomes" id="UP000694308"/>
    </source>
</evidence>
<dbReference type="Pfam" id="PF13237">
    <property type="entry name" value="Fer4_10"/>
    <property type="match status" value="1"/>
</dbReference>
<dbReference type="InterPro" id="IPR017900">
    <property type="entry name" value="4Fe4S_Fe_S_CS"/>
</dbReference>
<feature type="domain" description="4Fe-4S ferredoxin-type" evidence="5">
    <location>
        <begin position="2"/>
        <end position="31"/>
    </location>
</feature>
<keyword evidence="1" id="KW-0004">4Fe-4S</keyword>
<dbReference type="PROSITE" id="PS51656">
    <property type="entry name" value="4FE4S"/>
    <property type="match status" value="1"/>
</dbReference>
<feature type="domain" description="4Fe-4S ferredoxin-type" evidence="5">
    <location>
        <begin position="32"/>
        <end position="60"/>
    </location>
</feature>
<protein>
    <submittedName>
        <fullName evidence="7">Hydrogenase</fullName>
    </submittedName>
</protein>
<dbReference type="GO" id="GO:0046872">
    <property type="term" value="F:metal ion binding"/>
    <property type="evidence" value="ECO:0007669"/>
    <property type="project" value="UniProtKB-KW"/>
</dbReference>
<dbReference type="EMBL" id="JAEEGC010000100">
    <property type="protein sequence ID" value="MBV7274858.1"/>
    <property type="molecule type" value="Genomic_DNA"/>
</dbReference>
<evidence type="ECO:0000256" key="2">
    <source>
        <dbReference type="ARBA" id="ARBA00022723"/>
    </source>
</evidence>
<name>A0A949U1P6_9CLOT</name>
<organism evidence="7 8">
    <name type="scientific">Clostridium thailandense</name>
    <dbReference type="NCBI Taxonomy" id="2794346"/>
    <lineage>
        <taxon>Bacteria</taxon>
        <taxon>Bacillati</taxon>
        <taxon>Bacillota</taxon>
        <taxon>Clostridia</taxon>
        <taxon>Eubacteriales</taxon>
        <taxon>Clostridiaceae</taxon>
        <taxon>Clostridium</taxon>
    </lineage>
</organism>
<sequence>MKYMDFSKANCKNCYKCLRSCPVKAIKFKDEQAEIVEDRCIACSHCLGICPQEARHIVSDLEKVKNAITCGKKVVATVAPSFAGVFDVKPNQFVGILKKLGFLYVEETAVGAKIVSNMYSQYIENCEINNYISTACPSVNYIIEKYYPNLIKYMIPIVSPMIAHGKVMRKAYGEDSFIVFIGPCVAKKIESHGFSNKETIDAVITFEELKDWVDNIGIDINGLEDYQFDSSCLKGDRNYPLFGGITECIREVLGKKDLEVISVTGIEECIELFKSIEKGEVVNAFMEVSSCKGSCIGGPSMVNSEKGYYKRVQRVKKYIKCTEERSKESVEVDDKIDFSRTFIDKSIPKNIASEEQIAKIMKEMGKYSPEDELNCGVCGYNTCREKAQAVFEGMAEIGMCLHYMRNRAESLRNVIFENTLNCNILLDGDMRIKDINPAGEAAFMVKCENVINKPISILINDDDFRYVKETGKSIISKKVSYPKYNLDFIETAIYLPKQDIVMVAMVDITKEEKHKQQLIELKENTINAAQQVIDKQMRVAQEIASLLGETTAETKITLTKLKKIVEGESDIIL</sequence>
<accession>A0A949U1P6</accession>
<evidence type="ECO:0000259" key="5">
    <source>
        <dbReference type="PROSITE" id="PS51379"/>
    </source>
</evidence>
<dbReference type="AlphaFoldDB" id="A0A949U1P6"/>
<proteinExistence type="predicted"/>
<feature type="domain" description="4Fe-4S" evidence="6">
    <location>
        <begin position="356"/>
        <end position="417"/>
    </location>
</feature>
<keyword evidence="8" id="KW-1185">Reference proteome</keyword>
<dbReference type="InterPro" id="IPR007202">
    <property type="entry name" value="4Fe-4S_dom"/>
</dbReference>
<dbReference type="PROSITE" id="PS51379">
    <property type="entry name" value="4FE4S_FER_2"/>
    <property type="match status" value="2"/>
</dbReference>
<dbReference type="PANTHER" id="PTHR11615">
    <property type="entry name" value="NITRATE, FORMATE, IRON DEHYDROGENASE"/>
    <property type="match status" value="1"/>
</dbReference>
<keyword evidence="2" id="KW-0479">Metal-binding</keyword>
<dbReference type="RefSeq" id="WP_218321917.1">
    <property type="nucleotide sequence ID" value="NZ_JAEEGC010000100.1"/>
</dbReference>
<keyword evidence="4" id="KW-0411">Iron-sulfur</keyword>
<evidence type="ECO:0000259" key="6">
    <source>
        <dbReference type="PROSITE" id="PS51656"/>
    </source>
</evidence>
<evidence type="ECO:0000256" key="1">
    <source>
        <dbReference type="ARBA" id="ARBA00022485"/>
    </source>
</evidence>
<evidence type="ECO:0000256" key="3">
    <source>
        <dbReference type="ARBA" id="ARBA00023004"/>
    </source>
</evidence>